<name>A0A2I0TDR0_LIMLA</name>
<dbReference type="AlphaFoldDB" id="A0A2I0TDR0"/>
<accession>A0A2I0TDR0</accession>
<keyword evidence="2" id="KW-1185">Reference proteome</keyword>
<dbReference type="Proteomes" id="UP000233556">
    <property type="component" value="Unassembled WGS sequence"/>
</dbReference>
<protein>
    <submittedName>
        <fullName evidence="1">Kinetochore-associated protein 1</fullName>
    </submittedName>
</protein>
<organism evidence="1 2">
    <name type="scientific">Limosa lapponica baueri</name>
    <dbReference type="NCBI Taxonomy" id="1758121"/>
    <lineage>
        <taxon>Eukaryota</taxon>
        <taxon>Metazoa</taxon>
        <taxon>Chordata</taxon>
        <taxon>Craniata</taxon>
        <taxon>Vertebrata</taxon>
        <taxon>Euteleostomi</taxon>
        <taxon>Archelosauria</taxon>
        <taxon>Archosauria</taxon>
        <taxon>Dinosauria</taxon>
        <taxon>Saurischia</taxon>
        <taxon>Theropoda</taxon>
        <taxon>Coelurosauria</taxon>
        <taxon>Aves</taxon>
        <taxon>Neognathae</taxon>
        <taxon>Neoaves</taxon>
        <taxon>Charadriiformes</taxon>
        <taxon>Scolopacidae</taxon>
        <taxon>Limosa</taxon>
    </lineage>
</organism>
<sequence>MYWKMENSEDSISKKSFDSNYWDSFIMGDSQLQSSLAKCSSVTICHRELVDKINKLFASYSIDDAIALIHEHQEKCGNPPLGNVPSSDLLKLYLDGPEETCVQNGHG</sequence>
<reference evidence="2" key="2">
    <citation type="submission" date="2017-12" db="EMBL/GenBank/DDBJ databases">
        <title>Genome sequence of the Bar-tailed Godwit (Limosa lapponica baueri).</title>
        <authorList>
            <person name="Lima N.C.B."/>
            <person name="Parody-Merino A.M."/>
            <person name="Battley P.F."/>
            <person name="Fidler A.E."/>
            <person name="Prosdocimi F."/>
        </authorList>
    </citation>
    <scope>NUCLEOTIDE SEQUENCE [LARGE SCALE GENOMIC DNA]</scope>
</reference>
<evidence type="ECO:0000313" key="2">
    <source>
        <dbReference type="Proteomes" id="UP000233556"/>
    </source>
</evidence>
<reference evidence="2" key="1">
    <citation type="submission" date="2017-11" db="EMBL/GenBank/DDBJ databases">
        <authorList>
            <person name="Lima N.C."/>
            <person name="Parody-Merino A.M."/>
            <person name="Battley P.F."/>
            <person name="Fidler A.E."/>
            <person name="Prosdocimi F."/>
        </authorList>
    </citation>
    <scope>NUCLEOTIDE SEQUENCE [LARGE SCALE GENOMIC DNA]</scope>
</reference>
<proteinExistence type="predicted"/>
<dbReference type="OrthoDB" id="343783at2759"/>
<gene>
    <name evidence="1" type="ORF">llap_17788</name>
</gene>
<evidence type="ECO:0000313" key="1">
    <source>
        <dbReference type="EMBL" id="PKU31906.1"/>
    </source>
</evidence>
<dbReference type="EMBL" id="KZ512112">
    <property type="protein sequence ID" value="PKU31906.1"/>
    <property type="molecule type" value="Genomic_DNA"/>
</dbReference>